<proteinExistence type="predicted"/>
<evidence type="ECO:0000256" key="1">
    <source>
        <dbReference type="ARBA" id="ARBA00022491"/>
    </source>
</evidence>
<dbReference type="InterPro" id="IPR009061">
    <property type="entry name" value="DNA-bd_dom_put_sf"/>
</dbReference>
<evidence type="ECO:0000313" key="6">
    <source>
        <dbReference type="EMBL" id="MCW9714161.1"/>
    </source>
</evidence>
<keyword evidence="1" id="KW-0678">Repressor</keyword>
<evidence type="ECO:0000256" key="4">
    <source>
        <dbReference type="ARBA" id="ARBA00023163"/>
    </source>
</evidence>
<dbReference type="RefSeq" id="WP_265791264.1">
    <property type="nucleotide sequence ID" value="NZ_BAABRS010000004.1"/>
</dbReference>
<dbReference type="PROSITE" id="PS50937">
    <property type="entry name" value="HTH_MERR_2"/>
    <property type="match status" value="1"/>
</dbReference>
<gene>
    <name evidence="6" type="ORF">LQ318_14705</name>
</gene>
<dbReference type="InterPro" id="IPR036594">
    <property type="entry name" value="Meth_synthase_dom"/>
</dbReference>
<keyword evidence="2" id="KW-0805">Transcription regulation</keyword>
<organism evidence="6 7">
    <name type="scientific">Fodinibius salicampi</name>
    <dbReference type="NCBI Taxonomy" id="1920655"/>
    <lineage>
        <taxon>Bacteria</taxon>
        <taxon>Pseudomonadati</taxon>
        <taxon>Balneolota</taxon>
        <taxon>Balneolia</taxon>
        <taxon>Balneolales</taxon>
        <taxon>Balneolaceae</taxon>
        <taxon>Fodinibius</taxon>
    </lineage>
</organism>
<reference evidence="6 7" key="1">
    <citation type="submission" date="2021-11" db="EMBL/GenBank/DDBJ databases">
        <title>Aliifidinibius sp. nov., a new bacterium isolated from saline soil.</title>
        <authorList>
            <person name="Galisteo C."/>
            <person name="De La Haba R."/>
            <person name="Sanchez-Porro C."/>
            <person name="Ventosa A."/>
        </authorList>
    </citation>
    <scope>NUCLEOTIDE SEQUENCE [LARGE SCALE GENOMIC DNA]</scope>
    <source>
        <strain evidence="6 7">KACC 190600</strain>
    </source>
</reference>
<dbReference type="SUPFAM" id="SSF46955">
    <property type="entry name" value="Putative DNA-binding domain"/>
    <property type="match status" value="1"/>
</dbReference>
<dbReference type="InterPro" id="IPR003759">
    <property type="entry name" value="Cbl-bd_cap"/>
</dbReference>
<comment type="caution">
    <text evidence="6">The sequence shown here is derived from an EMBL/GenBank/DDBJ whole genome shotgun (WGS) entry which is preliminary data.</text>
</comment>
<protein>
    <submittedName>
        <fullName evidence="6">MerR family transcriptional regulator</fullName>
    </submittedName>
</protein>
<keyword evidence="3" id="KW-0238">DNA-binding</keyword>
<dbReference type="Proteomes" id="UP001207337">
    <property type="component" value="Unassembled WGS sequence"/>
</dbReference>
<dbReference type="Gene3D" id="1.10.1240.10">
    <property type="entry name" value="Methionine synthase domain"/>
    <property type="match status" value="1"/>
</dbReference>
<evidence type="ECO:0000313" key="7">
    <source>
        <dbReference type="Proteomes" id="UP001207337"/>
    </source>
</evidence>
<keyword evidence="4" id="KW-0804">Transcription</keyword>
<dbReference type="SMART" id="SM00422">
    <property type="entry name" value="HTH_MERR"/>
    <property type="match status" value="1"/>
</dbReference>
<dbReference type="InterPro" id="IPR036724">
    <property type="entry name" value="Cobalamin-bd_sf"/>
</dbReference>
<dbReference type="Pfam" id="PF02607">
    <property type="entry name" value="B12-binding_2"/>
    <property type="match status" value="1"/>
</dbReference>
<evidence type="ECO:0000256" key="3">
    <source>
        <dbReference type="ARBA" id="ARBA00023125"/>
    </source>
</evidence>
<accession>A0ABT3Q248</accession>
<dbReference type="CDD" id="cd01104">
    <property type="entry name" value="HTH_MlrA-CarA"/>
    <property type="match status" value="1"/>
</dbReference>
<evidence type="ECO:0000259" key="5">
    <source>
        <dbReference type="PROSITE" id="PS50937"/>
    </source>
</evidence>
<dbReference type="SUPFAM" id="SSF52242">
    <property type="entry name" value="Cobalamin (vitamin B12)-binding domain"/>
    <property type="match status" value="1"/>
</dbReference>
<name>A0ABT3Q248_9BACT</name>
<evidence type="ECO:0000256" key="2">
    <source>
        <dbReference type="ARBA" id="ARBA00023015"/>
    </source>
</evidence>
<sequence>MDSFSISQISQFSGIKPHTIRMWEQRYSALKPNRSEGNTRYYSNAQLRRLLNIVSLKNSGYKLSELGAMPDKKLNELVLKEQEKTTPDETDEYFVLQLIAAGISYDELYFEKVFSHCLLRYGLKDAYSRIIYPMMVRLGLMWTSDRLPPVHEHFISNLVRQKLLTAIDSLPPAKPDGDKWLLFLPENEFHELGLLFAHYLIRRSGQQAIYLGANVPVQLLINAVSETESDHLLFFLVHFDLPENSRKYLDQLKDSFPDKKIYLSGNHKLINQLETGKSMIWLKSVEHLEQLLAS</sequence>
<dbReference type="Pfam" id="PF13411">
    <property type="entry name" value="MerR_1"/>
    <property type="match status" value="1"/>
</dbReference>
<dbReference type="Gene3D" id="3.40.50.280">
    <property type="entry name" value="Cobalamin-binding domain"/>
    <property type="match status" value="1"/>
</dbReference>
<dbReference type="InterPro" id="IPR047057">
    <property type="entry name" value="MerR_fam"/>
</dbReference>
<dbReference type="InterPro" id="IPR000551">
    <property type="entry name" value="MerR-type_HTH_dom"/>
</dbReference>
<keyword evidence="7" id="KW-1185">Reference proteome</keyword>
<dbReference type="Gene3D" id="1.10.1660.10">
    <property type="match status" value="1"/>
</dbReference>
<feature type="domain" description="HTH merR-type" evidence="5">
    <location>
        <begin position="3"/>
        <end position="72"/>
    </location>
</feature>
<dbReference type="PANTHER" id="PTHR30204:SF69">
    <property type="entry name" value="MERR-FAMILY TRANSCRIPTIONAL REGULATOR"/>
    <property type="match status" value="1"/>
</dbReference>
<dbReference type="EMBL" id="JAJNDC010000004">
    <property type="protein sequence ID" value="MCW9714161.1"/>
    <property type="molecule type" value="Genomic_DNA"/>
</dbReference>
<dbReference type="PANTHER" id="PTHR30204">
    <property type="entry name" value="REDOX-CYCLING DRUG-SENSING TRANSCRIPTIONAL ACTIVATOR SOXR"/>
    <property type="match status" value="1"/>
</dbReference>